<name>A0A6C0EHM2_9ZZZZ</name>
<accession>A0A6C0EHM2</accession>
<evidence type="ECO:0000259" key="1">
    <source>
        <dbReference type="Pfam" id="PF16403"/>
    </source>
</evidence>
<dbReference type="InterPro" id="IPR032179">
    <property type="entry name" value="Cry22Aa_Ig-like"/>
</dbReference>
<organism evidence="2">
    <name type="scientific">viral metagenome</name>
    <dbReference type="NCBI Taxonomy" id="1070528"/>
    <lineage>
        <taxon>unclassified sequences</taxon>
        <taxon>metagenomes</taxon>
        <taxon>organismal metagenomes</taxon>
    </lineage>
</organism>
<dbReference type="Pfam" id="PF16403">
    <property type="entry name" value="Bact_surface_Ig-like"/>
    <property type="match status" value="1"/>
</dbReference>
<dbReference type="AlphaFoldDB" id="A0A6C0EHM2"/>
<protein>
    <recommendedName>
        <fullName evidence="1">Pesticidal crystal protein Cry22Aa Ig-like domain-containing protein</fullName>
    </recommendedName>
</protein>
<proteinExistence type="predicted"/>
<dbReference type="EMBL" id="MN739802">
    <property type="protein sequence ID" value="QHT26835.1"/>
    <property type="molecule type" value="Genomic_DNA"/>
</dbReference>
<sequence length="450" mass="48738">MTDMSTILIPKYRSIFGIQSLLLQTNNNTLNTTLSGNISIYSNLNISSNTILINSNTITTNLFVNKNLNVSGNTSFLSILNTNNSVYNGNVTILSNLNSTSISMLYGSTIVNTNLSAATSFHDSITILSNLNISNNTTIPNLSNILNNLTINNNSIFNSISINSNLNILKDTIFNNSVSNLSNLYINGYSIINNQINSSFLSVTGTSNFNNISFLSNLNVEGNCYMNNSINNSITVGNSMNISGTTKINTLNILGQIVNNLPEYADNDSATNGGVPLWGFYRTGGIIKIRINTITSVLTLNGSSTMNLYLDDIFNDPGANITDTSNDTISVVGTVTVNNIGSYIVYYSAIDSYGNIINTISRTVNIIPYPIIVSIILVSNQVIVTISGTYDLITYFITNNNNIIKTETQISSTTISVASLTTNTIPYIITINLKRSNGNILTTNSLLFTI</sequence>
<evidence type="ECO:0000313" key="2">
    <source>
        <dbReference type="EMBL" id="QHT26835.1"/>
    </source>
</evidence>
<feature type="domain" description="Pesticidal crystal protein Cry22Aa Ig-like" evidence="1">
    <location>
        <begin position="298"/>
        <end position="366"/>
    </location>
</feature>
<dbReference type="Gene3D" id="2.60.40.10">
    <property type="entry name" value="Immunoglobulins"/>
    <property type="match status" value="1"/>
</dbReference>
<dbReference type="InterPro" id="IPR013783">
    <property type="entry name" value="Ig-like_fold"/>
</dbReference>
<reference evidence="2" key="1">
    <citation type="journal article" date="2020" name="Nature">
        <title>Giant virus diversity and host interactions through global metagenomics.</title>
        <authorList>
            <person name="Schulz F."/>
            <person name="Roux S."/>
            <person name="Paez-Espino D."/>
            <person name="Jungbluth S."/>
            <person name="Walsh D.A."/>
            <person name="Denef V.J."/>
            <person name="McMahon K.D."/>
            <person name="Konstantinidis K.T."/>
            <person name="Eloe-Fadrosh E.A."/>
            <person name="Kyrpides N.C."/>
            <person name="Woyke T."/>
        </authorList>
    </citation>
    <scope>NUCLEOTIDE SEQUENCE</scope>
    <source>
        <strain evidence="2">GVMAG-M-3300023179-2</strain>
    </source>
</reference>